<dbReference type="Gene3D" id="1.20.1280.50">
    <property type="match status" value="1"/>
</dbReference>
<evidence type="ECO:0000259" key="1">
    <source>
        <dbReference type="PROSITE" id="PS50181"/>
    </source>
</evidence>
<dbReference type="EMBL" id="JAVHJL010000002">
    <property type="protein sequence ID" value="KAK6510226.1"/>
    <property type="molecule type" value="Genomic_DNA"/>
</dbReference>
<feature type="domain" description="F-box" evidence="1">
    <location>
        <begin position="1"/>
        <end position="39"/>
    </location>
</feature>
<keyword evidence="3" id="KW-1185">Reference proteome</keyword>
<dbReference type="Proteomes" id="UP001370758">
    <property type="component" value="Unassembled WGS sequence"/>
</dbReference>
<gene>
    <name evidence="2" type="ORF">TWF481_004942</name>
</gene>
<dbReference type="PROSITE" id="PS50181">
    <property type="entry name" value="FBOX"/>
    <property type="match status" value="1"/>
</dbReference>
<dbReference type="InterPro" id="IPR036047">
    <property type="entry name" value="F-box-like_dom_sf"/>
</dbReference>
<dbReference type="SUPFAM" id="SSF81383">
    <property type="entry name" value="F-box domain"/>
    <property type="match status" value="1"/>
</dbReference>
<evidence type="ECO:0000313" key="2">
    <source>
        <dbReference type="EMBL" id="KAK6510226.1"/>
    </source>
</evidence>
<reference evidence="2 3" key="1">
    <citation type="submission" date="2023-08" db="EMBL/GenBank/DDBJ databases">
        <authorList>
            <person name="Palmer J.M."/>
        </authorList>
    </citation>
    <scope>NUCLEOTIDE SEQUENCE [LARGE SCALE GENOMIC DNA]</scope>
    <source>
        <strain evidence="2 3">TWF481</strain>
    </source>
</reference>
<dbReference type="Pfam" id="PF00646">
    <property type="entry name" value="F-box"/>
    <property type="match status" value="1"/>
</dbReference>
<evidence type="ECO:0000313" key="3">
    <source>
        <dbReference type="Proteomes" id="UP001370758"/>
    </source>
</evidence>
<sequence length="289" mass="32978">MASFVTLPTELQTHILSFIPPWQLSSPRMVCSQWDKLIRLQLHKINYPLINHQGTLYAIHWLLYNNYHCDPSCQTCFQKYENNKKRFPTLSSATFKRVFIVGTFGWTARIYGYEIWIEKCSSTSQCISQPNADDFEIITCSESNRLASATLGDSVLRPSIKDVGVSYTNEVRGDPTFRLRYHICFPHCTTDFTQNPASIRNPPKITIPPYMTVRGLVDSTWISLKWLCHRFAKGNVRSIERVRLSVVDDPAEIENQSVLLVELDAAGACCKQIDPTQEGVSESIFNSRS</sequence>
<proteinExistence type="predicted"/>
<accession>A0AAV9WLY2</accession>
<dbReference type="AlphaFoldDB" id="A0AAV9WLY2"/>
<organism evidence="2 3">
    <name type="scientific">Arthrobotrys musiformis</name>
    <dbReference type="NCBI Taxonomy" id="47236"/>
    <lineage>
        <taxon>Eukaryota</taxon>
        <taxon>Fungi</taxon>
        <taxon>Dikarya</taxon>
        <taxon>Ascomycota</taxon>
        <taxon>Pezizomycotina</taxon>
        <taxon>Orbiliomycetes</taxon>
        <taxon>Orbiliales</taxon>
        <taxon>Orbiliaceae</taxon>
        <taxon>Arthrobotrys</taxon>
    </lineage>
</organism>
<protein>
    <recommendedName>
        <fullName evidence="1">F-box domain-containing protein</fullName>
    </recommendedName>
</protein>
<dbReference type="InterPro" id="IPR001810">
    <property type="entry name" value="F-box_dom"/>
</dbReference>
<name>A0AAV9WLY2_9PEZI</name>
<comment type="caution">
    <text evidence="2">The sequence shown here is derived from an EMBL/GenBank/DDBJ whole genome shotgun (WGS) entry which is preliminary data.</text>
</comment>